<dbReference type="AlphaFoldDB" id="A0A4Z2G3G9"/>
<keyword evidence="2" id="KW-0153">Cholesterol metabolism</keyword>
<comment type="catalytic activity">
    <reaction evidence="17">
        <text>32-oxolanosterol + reduced [NADPH--hemoprotein reductase] + O2 = 4,4-dimethyl-5alpha-cholesta-8,14,24-trien-3beta-ol + formate + oxidized [NADPH--hemoprotein reductase] + H2O + 2 H(+)</text>
        <dbReference type="Rhea" id="RHEA:75111"/>
        <dbReference type="Rhea" id="RHEA-COMP:11964"/>
        <dbReference type="Rhea" id="RHEA-COMP:11965"/>
        <dbReference type="ChEBI" id="CHEBI:15377"/>
        <dbReference type="ChEBI" id="CHEBI:15378"/>
        <dbReference type="ChEBI" id="CHEBI:15379"/>
        <dbReference type="ChEBI" id="CHEBI:15740"/>
        <dbReference type="ChEBI" id="CHEBI:17813"/>
        <dbReference type="ChEBI" id="CHEBI:57618"/>
        <dbReference type="ChEBI" id="CHEBI:58210"/>
        <dbReference type="ChEBI" id="CHEBI:166681"/>
    </reaction>
    <physiologicalReaction direction="left-to-right" evidence="17">
        <dbReference type="Rhea" id="RHEA:75112"/>
    </physiologicalReaction>
</comment>
<evidence type="ECO:0000256" key="11">
    <source>
        <dbReference type="ARBA" id="ARBA00047379"/>
    </source>
</evidence>
<comment type="pathway">
    <text evidence="8">Steroid biosynthesis; zymosterol biosynthesis; zymosterol from lanosterol: step 1/6.</text>
</comment>
<dbReference type="PRINTS" id="PR00463">
    <property type="entry name" value="EP450I"/>
</dbReference>
<dbReference type="Pfam" id="PF00067">
    <property type="entry name" value="p450"/>
    <property type="match status" value="2"/>
</dbReference>
<evidence type="ECO:0000313" key="25">
    <source>
        <dbReference type="EMBL" id="TNN47413.1"/>
    </source>
</evidence>
<comment type="catalytic activity">
    <reaction evidence="20">
        <text>a 14alpha-methyl steroid + reduced [NADPH--hemoprotein reductase] + O2 = a 14alpha-hydroxymethyl steroid + oxidized [NADPH--hemoprotein reductase] + H2O + H(+)</text>
        <dbReference type="Rhea" id="RHEA:68060"/>
        <dbReference type="Rhea" id="RHEA-COMP:11964"/>
        <dbReference type="Rhea" id="RHEA-COMP:11965"/>
        <dbReference type="ChEBI" id="CHEBI:15377"/>
        <dbReference type="ChEBI" id="CHEBI:15378"/>
        <dbReference type="ChEBI" id="CHEBI:15379"/>
        <dbReference type="ChEBI" id="CHEBI:57618"/>
        <dbReference type="ChEBI" id="CHEBI:58210"/>
        <dbReference type="ChEBI" id="CHEBI:138029"/>
        <dbReference type="ChEBI" id="CHEBI:176901"/>
    </reaction>
    <physiologicalReaction direction="left-to-right" evidence="20">
        <dbReference type="Rhea" id="RHEA:68061"/>
    </physiologicalReaction>
</comment>
<dbReference type="GO" id="GO:0020037">
    <property type="term" value="F:heme binding"/>
    <property type="evidence" value="ECO:0007669"/>
    <property type="project" value="InterPro"/>
</dbReference>
<comment type="catalytic activity">
    <reaction evidence="19">
        <text>24,25-dihydrolanosterol + 3 reduced [NADPH--hemoprotein reductase] + 3 O2 = 4,4-dimethyl-8,14-cholestadien-3beta-ol + formate + 3 oxidized [NADPH--hemoprotein reductase] + 4 H2O + 4 H(+)</text>
        <dbReference type="Rhea" id="RHEA:45960"/>
        <dbReference type="Rhea" id="RHEA-COMP:11964"/>
        <dbReference type="Rhea" id="RHEA-COMP:11965"/>
        <dbReference type="ChEBI" id="CHEBI:15377"/>
        <dbReference type="ChEBI" id="CHEBI:15378"/>
        <dbReference type="ChEBI" id="CHEBI:15379"/>
        <dbReference type="ChEBI" id="CHEBI:15740"/>
        <dbReference type="ChEBI" id="CHEBI:28113"/>
        <dbReference type="ChEBI" id="CHEBI:57618"/>
        <dbReference type="ChEBI" id="CHEBI:58210"/>
        <dbReference type="ChEBI" id="CHEBI:78904"/>
    </reaction>
    <physiologicalReaction direction="left-to-right" evidence="19">
        <dbReference type="Rhea" id="RHEA:45961"/>
    </physiologicalReaction>
</comment>
<accession>A0A4Z2G3G9</accession>
<dbReference type="EMBL" id="SRLO01000744">
    <property type="protein sequence ID" value="TNN47413.1"/>
    <property type="molecule type" value="Genomic_DNA"/>
</dbReference>
<dbReference type="GO" id="GO:0032259">
    <property type="term" value="P:methylation"/>
    <property type="evidence" value="ECO:0007669"/>
    <property type="project" value="UniProtKB-KW"/>
</dbReference>
<comment type="cofactor">
    <cofactor evidence="23">
        <name>heme</name>
        <dbReference type="ChEBI" id="CHEBI:30413"/>
    </cofactor>
</comment>
<protein>
    <recommendedName>
        <fullName evidence="10">Lanosterol 14-alpha demethylase</fullName>
        <ecNumber evidence="9">1.14.14.154</ecNumber>
    </recommendedName>
</protein>
<evidence type="ECO:0000256" key="4">
    <source>
        <dbReference type="ARBA" id="ARBA00022723"/>
    </source>
</evidence>
<keyword evidence="7" id="KW-0753">Steroid metabolism</keyword>
<evidence type="ECO:0000256" key="24">
    <source>
        <dbReference type="RuleBase" id="RU000461"/>
    </source>
</evidence>
<evidence type="ECO:0000256" key="14">
    <source>
        <dbReference type="ARBA" id="ARBA00047702"/>
    </source>
</evidence>
<evidence type="ECO:0000256" key="7">
    <source>
        <dbReference type="ARBA" id="ARBA00023221"/>
    </source>
</evidence>
<feature type="binding site" description="axial binding residue" evidence="23">
    <location>
        <position position="275"/>
    </location>
    <ligand>
        <name>heme</name>
        <dbReference type="ChEBI" id="CHEBI:30413"/>
    </ligand>
    <ligandPart>
        <name>Fe</name>
        <dbReference type="ChEBI" id="CHEBI:18248"/>
    </ligandPart>
</feature>
<dbReference type="InterPro" id="IPR001128">
    <property type="entry name" value="Cyt_P450"/>
</dbReference>
<dbReference type="CDD" id="cd11042">
    <property type="entry name" value="CYP51-like"/>
    <property type="match status" value="1"/>
</dbReference>
<keyword evidence="4 23" id="KW-0479">Metal-binding</keyword>
<dbReference type="SUPFAM" id="SSF48264">
    <property type="entry name" value="Cytochrome P450"/>
    <property type="match status" value="1"/>
</dbReference>
<evidence type="ECO:0000256" key="22">
    <source>
        <dbReference type="ARBA" id="ARBA00049450"/>
    </source>
</evidence>
<dbReference type="PRINTS" id="PR00385">
    <property type="entry name" value="P450"/>
</dbReference>
<gene>
    <name evidence="25" type="primary">CYP51A1_1</name>
    <name evidence="25" type="ORF">EYF80_042416</name>
</gene>
<dbReference type="InterPro" id="IPR002401">
    <property type="entry name" value="Cyt_P450_E_grp-I"/>
</dbReference>
<reference evidence="25 26" key="1">
    <citation type="submission" date="2019-03" db="EMBL/GenBank/DDBJ databases">
        <title>First draft genome of Liparis tanakae, snailfish: a comprehensive survey of snailfish specific genes.</title>
        <authorList>
            <person name="Kim W."/>
            <person name="Song I."/>
            <person name="Jeong J.-H."/>
            <person name="Kim D."/>
            <person name="Kim S."/>
            <person name="Ryu S."/>
            <person name="Song J.Y."/>
            <person name="Lee S.K."/>
        </authorList>
    </citation>
    <scope>NUCLEOTIDE SEQUENCE [LARGE SCALE GENOMIC DNA]</scope>
    <source>
        <tissue evidence="25">Muscle</tissue>
    </source>
</reference>
<evidence type="ECO:0000256" key="2">
    <source>
        <dbReference type="ARBA" id="ARBA00022548"/>
    </source>
</evidence>
<evidence type="ECO:0000256" key="1">
    <source>
        <dbReference type="ARBA" id="ARBA00010617"/>
    </source>
</evidence>
<dbReference type="GO" id="GO:0005506">
    <property type="term" value="F:iron ion binding"/>
    <property type="evidence" value="ECO:0007669"/>
    <property type="project" value="InterPro"/>
</dbReference>
<evidence type="ECO:0000256" key="21">
    <source>
        <dbReference type="ARBA" id="ARBA00049163"/>
    </source>
</evidence>
<keyword evidence="26" id="KW-1185">Reference proteome</keyword>
<dbReference type="Proteomes" id="UP000314294">
    <property type="component" value="Unassembled WGS sequence"/>
</dbReference>
<keyword evidence="7" id="KW-0443">Lipid metabolism</keyword>
<evidence type="ECO:0000256" key="9">
    <source>
        <dbReference type="ARBA" id="ARBA00038974"/>
    </source>
</evidence>
<comment type="catalytic activity">
    <reaction evidence="21">
        <text>lanosterol + reduced [NADPH--hemoprotein reductase] + O2 = 32-hydroxylanosterol + oxidized [NADPH--hemoprotein reductase] + H2O + H(+)</text>
        <dbReference type="Rhea" id="RHEA:75103"/>
        <dbReference type="Rhea" id="RHEA-COMP:11964"/>
        <dbReference type="Rhea" id="RHEA-COMP:11965"/>
        <dbReference type="ChEBI" id="CHEBI:15377"/>
        <dbReference type="ChEBI" id="CHEBI:15378"/>
        <dbReference type="ChEBI" id="CHEBI:15379"/>
        <dbReference type="ChEBI" id="CHEBI:16521"/>
        <dbReference type="ChEBI" id="CHEBI:57618"/>
        <dbReference type="ChEBI" id="CHEBI:58210"/>
        <dbReference type="ChEBI" id="CHEBI:166806"/>
    </reaction>
    <physiologicalReaction direction="left-to-right" evidence="21">
        <dbReference type="Rhea" id="RHEA:75104"/>
    </physiologicalReaction>
</comment>
<comment type="catalytic activity">
    <reaction evidence="15">
        <text>24,25-dihydrolanosterol + reduced [NADPH--hemoprotein reductase] + O2 = 32-hydroxy-24,25-dihydrolanosterol + oxidized [NADPH--hemoprotein reductase] + H2O + H(+)</text>
        <dbReference type="Rhea" id="RHEA:75079"/>
        <dbReference type="Rhea" id="RHEA-COMP:11964"/>
        <dbReference type="Rhea" id="RHEA-COMP:11965"/>
        <dbReference type="ChEBI" id="CHEBI:15377"/>
        <dbReference type="ChEBI" id="CHEBI:15378"/>
        <dbReference type="ChEBI" id="CHEBI:15379"/>
        <dbReference type="ChEBI" id="CHEBI:28113"/>
        <dbReference type="ChEBI" id="CHEBI:57618"/>
        <dbReference type="ChEBI" id="CHEBI:58210"/>
        <dbReference type="ChEBI" id="CHEBI:87057"/>
    </reaction>
    <physiologicalReaction direction="left-to-right" evidence="15">
        <dbReference type="Rhea" id="RHEA:75080"/>
    </physiologicalReaction>
</comment>
<comment type="catalytic activity">
    <reaction evidence="16">
        <text>32-oxo-24,25-dihydrolanosterol + reduced [NADPH--hemoprotein reductase] + O2 = 4,4-dimethyl-8,14-cholestadien-3beta-ol + formate + oxidized [NADPH--hemoprotein reductase] + H2O + 2 H(+)</text>
        <dbReference type="Rhea" id="RHEA:75083"/>
        <dbReference type="Rhea" id="RHEA-COMP:11964"/>
        <dbReference type="Rhea" id="RHEA-COMP:11965"/>
        <dbReference type="ChEBI" id="CHEBI:15377"/>
        <dbReference type="ChEBI" id="CHEBI:15378"/>
        <dbReference type="ChEBI" id="CHEBI:15379"/>
        <dbReference type="ChEBI" id="CHEBI:15740"/>
        <dbReference type="ChEBI" id="CHEBI:57618"/>
        <dbReference type="ChEBI" id="CHEBI:58210"/>
        <dbReference type="ChEBI" id="CHEBI:78904"/>
        <dbReference type="ChEBI" id="CHEBI:87060"/>
    </reaction>
    <physiologicalReaction direction="left-to-right" evidence="16">
        <dbReference type="Rhea" id="RHEA:75084"/>
    </physiologicalReaction>
</comment>
<comment type="catalytic activity">
    <reaction evidence="22">
        <text>a 14alpha-formyl steroid + reduced [NADPH--hemoprotein reductase] + O2 = a Delta(14) steroid + formate + oxidized [NADPH--hemoprotein reductase] + H2O + 2 H(+)</text>
        <dbReference type="Rhea" id="RHEA:68068"/>
        <dbReference type="Rhea" id="RHEA-COMP:11964"/>
        <dbReference type="Rhea" id="RHEA-COMP:11965"/>
        <dbReference type="ChEBI" id="CHEBI:15377"/>
        <dbReference type="ChEBI" id="CHEBI:15378"/>
        <dbReference type="ChEBI" id="CHEBI:15379"/>
        <dbReference type="ChEBI" id="CHEBI:15740"/>
        <dbReference type="ChEBI" id="CHEBI:57618"/>
        <dbReference type="ChEBI" id="CHEBI:58210"/>
        <dbReference type="ChEBI" id="CHEBI:138031"/>
        <dbReference type="ChEBI" id="CHEBI:176902"/>
    </reaction>
    <physiologicalReaction direction="left-to-right" evidence="22">
        <dbReference type="Rhea" id="RHEA:68069"/>
    </physiologicalReaction>
</comment>
<evidence type="ECO:0000256" key="20">
    <source>
        <dbReference type="ARBA" id="ARBA00048866"/>
    </source>
</evidence>
<dbReference type="InterPro" id="IPR036396">
    <property type="entry name" value="Cyt_P450_sf"/>
</dbReference>
<dbReference type="GO" id="GO:0008398">
    <property type="term" value="F:sterol 14-demethylase activity"/>
    <property type="evidence" value="ECO:0007669"/>
    <property type="project" value="UniProtKB-EC"/>
</dbReference>
<evidence type="ECO:0000256" key="23">
    <source>
        <dbReference type="PIRSR" id="PIRSR602401-1"/>
    </source>
</evidence>
<evidence type="ECO:0000313" key="26">
    <source>
        <dbReference type="Proteomes" id="UP000314294"/>
    </source>
</evidence>
<keyword evidence="25" id="KW-0808">Transferase</keyword>
<comment type="catalytic activity">
    <reaction evidence="11">
        <text>32-hydroxylanosterol + reduced [NADPH--hemoprotein reductase] + O2 = 32-oxolanosterol + oxidized [NADPH--hemoprotein reductase] + 2 H2O + H(+)</text>
        <dbReference type="Rhea" id="RHEA:75107"/>
        <dbReference type="Rhea" id="RHEA-COMP:11964"/>
        <dbReference type="Rhea" id="RHEA-COMP:11965"/>
        <dbReference type="ChEBI" id="CHEBI:15377"/>
        <dbReference type="ChEBI" id="CHEBI:15378"/>
        <dbReference type="ChEBI" id="CHEBI:15379"/>
        <dbReference type="ChEBI" id="CHEBI:57618"/>
        <dbReference type="ChEBI" id="CHEBI:58210"/>
        <dbReference type="ChEBI" id="CHEBI:166681"/>
        <dbReference type="ChEBI" id="CHEBI:166806"/>
    </reaction>
    <physiologicalReaction direction="left-to-right" evidence="11">
        <dbReference type="Rhea" id="RHEA:75108"/>
    </physiologicalReaction>
</comment>
<evidence type="ECO:0000256" key="16">
    <source>
        <dbReference type="ARBA" id="ARBA00048245"/>
    </source>
</evidence>
<dbReference type="InterPro" id="IPR050529">
    <property type="entry name" value="CYP450_sterol_14alpha_dmase"/>
</dbReference>
<evidence type="ECO:0000256" key="10">
    <source>
        <dbReference type="ARBA" id="ARBA00041158"/>
    </source>
</evidence>
<evidence type="ECO:0000256" key="6">
    <source>
        <dbReference type="ARBA" id="ARBA00023166"/>
    </source>
</evidence>
<keyword evidence="5 23" id="KW-0408">Iron</keyword>
<proteinExistence type="inferred from homology"/>
<dbReference type="PANTHER" id="PTHR24304">
    <property type="entry name" value="CYTOCHROME P450 FAMILY 7"/>
    <property type="match status" value="1"/>
</dbReference>
<dbReference type="OrthoDB" id="1055148at2759"/>
<evidence type="ECO:0000256" key="19">
    <source>
        <dbReference type="ARBA" id="ARBA00048839"/>
    </source>
</evidence>
<evidence type="ECO:0000256" key="8">
    <source>
        <dbReference type="ARBA" id="ARBA00037887"/>
    </source>
</evidence>
<evidence type="ECO:0000256" key="3">
    <source>
        <dbReference type="ARBA" id="ARBA00022617"/>
    </source>
</evidence>
<comment type="catalytic activity">
    <reaction evidence="14">
        <text>a 14alpha-methyl steroid + 3 reduced [NADPH--hemoprotein reductase] + 3 O2 = a Delta(14) steroid + formate + 3 oxidized [NADPH--hemoprotein reductase] + 4 H2O + 4 H(+)</text>
        <dbReference type="Rhea" id="RHEA:54028"/>
        <dbReference type="Rhea" id="RHEA-COMP:11964"/>
        <dbReference type="Rhea" id="RHEA-COMP:11965"/>
        <dbReference type="ChEBI" id="CHEBI:15377"/>
        <dbReference type="ChEBI" id="CHEBI:15378"/>
        <dbReference type="ChEBI" id="CHEBI:15379"/>
        <dbReference type="ChEBI" id="CHEBI:15740"/>
        <dbReference type="ChEBI" id="CHEBI:57618"/>
        <dbReference type="ChEBI" id="CHEBI:58210"/>
        <dbReference type="ChEBI" id="CHEBI:138029"/>
        <dbReference type="ChEBI" id="CHEBI:138031"/>
        <dbReference type="EC" id="1.14.14.154"/>
    </reaction>
    <physiologicalReaction direction="left-to-right" evidence="14">
        <dbReference type="Rhea" id="RHEA:54029"/>
    </physiologicalReaction>
</comment>
<keyword evidence="3 23" id="KW-0349">Heme</keyword>
<comment type="catalytic activity">
    <reaction evidence="12">
        <text>a 14alpha-hydroxymethyl steroid + reduced [NADPH--hemoprotein reductase] + O2 = a 14alpha-formyl steroid + oxidized [NADPH--hemoprotein reductase] + 2 H2O + H(+)</text>
        <dbReference type="Rhea" id="RHEA:68064"/>
        <dbReference type="Rhea" id="RHEA-COMP:11964"/>
        <dbReference type="Rhea" id="RHEA-COMP:11965"/>
        <dbReference type="ChEBI" id="CHEBI:15377"/>
        <dbReference type="ChEBI" id="CHEBI:15378"/>
        <dbReference type="ChEBI" id="CHEBI:15379"/>
        <dbReference type="ChEBI" id="CHEBI:57618"/>
        <dbReference type="ChEBI" id="CHEBI:58210"/>
        <dbReference type="ChEBI" id="CHEBI:176901"/>
        <dbReference type="ChEBI" id="CHEBI:176902"/>
    </reaction>
    <physiologicalReaction direction="left-to-right" evidence="12">
        <dbReference type="Rhea" id="RHEA:68065"/>
    </physiologicalReaction>
</comment>
<evidence type="ECO:0000256" key="12">
    <source>
        <dbReference type="ARBA" id="ARBA00047587"/>
    </source>
</evidence>
<dbReference type="InterPro" id="IPR017972">
    <property type="entry name" value="Cyt_P450_CS"/>
</dbReference>
<comment type="catalytic activity">
    <reaction evidence="13">
        <text>lanosterol + 3 reduced [NADPH--hemoprotein reductase] + 3 O2 = 4,4-dimethyl-5alpha-cholesta-8,14,24-trien-3beta-ol + formate + 3 oxidized [NADPH--hemoprotein reductase] + 4 H2O + 4 H(+)</text>
        <dbReference type="Rhea" id="RHEA:25286"/>
        <dbReference type="Rhea" id="RHEA-COMP:11964"/>
        <dbReference type="Rhea" id="RHEA-COMP:11965"/>
        <dbReference type="ChEBI" id="CHEBI:15377"/>
        <dbReference type="ChEBI" id="CHEBI:15378"/>
        <dbReference type="ChEBI" id="CHEBI:15379"/>
        <dbReference type="ChEBI" id="CHEBI:15740"/>
        <dbReference type="ChEBI" id="CHEBI:16521"/>
        <dbReference type="ChEBI" id="CHEBI:17813"/>
        <dbReference type="ChEBI" id="CHEBI:57618"/>
        <dbReference type="ChEBI" id="CHEBI:58210"/>
        <dbReference type="EC" id="1.14.14.154"/>
    </reaction>
    <physiologicalReaction direction="left-to-right" evidence="13">
        <dbReference type="Rhea" id="RHEA:25287"/>
    </physiologicalReaction>
</comment>
<dbReference type="Gene3D" id="1.10.630.10">
    <property type="entry name" value="Cytochrome P450"/>
    <property type="match status" value="2"/>
</dbReference>
<dbReference type="PROSITE" id="PS00086">
    <property type="entry name" value="CYTOCHROME_P450"/>
    <property type="match status" value="1"/>
</dbReference>
<dbReference type="GO" id="GO:0008203">
    <property type="term" value="P:cholesterol metabolic process"/>
    <property type="evidence" value="ECO:0007669"/>
    <property type="project" value="UniProtKB-KW"/>
</dbReference>
<dbReference type="PANTHER" id="PTHR24304:SF2">
    <property type="entry name" value="24-HYDROXYCHOLESTEROL 7-ALPHA-HYDROXYLASE"/>
    <property type="match status" value="1"/>
</dbReference>
<comment type="caution">
    <text evidence="25">The sequence shown here is derived from an EMBL/GenBank/DDBJ whole genome shotgun (WGS) entry which is preliminary data.</text>
</comment>
<sequence length="334" mass="38070">MLKTGLNIAHFKEHVKIIEEETVEYFQRWGDSGEKNLFEALSELIILTASSCLHGKEIRGMLNEHVAQLYADLDGGFSHEAWLLPGWLPLPSFRKRDQAHREIKSIFFKVIQKRRQSEETVDDILQTLIDATYKDGRPLNDDEISGMLIGLLLAGQHTSSTTSAWLGFFLAKDEALQERCHAELRAVCGDGMQPDFDQARRISHYLEYTGTSLTTAGGYTIPAGHQVCVSPTVNHRLQDTWVDRMEFSPDRYLNDNPAAGEKFAYVPFGAGRHRCIGENFAYVQIKTIWSTLLRMYHFDLVDGYFPTINYTTMIHTPHNPVIRYTRRDQGAARS</sequence>
<organism evidence="25 26">
    <name type="scientific">Liparis tanakae</name>
    <name type="common">Tanaka's snailfish</name>
    <dbReference type="NCBI Taxonomy" id="230148"/>
    <lineage>
        <taxon>Eukaryota</taxon>
        <taxon>Metazoa</taxon>
        <taxon>Chordata</taxon>
        <taxon>Craniata</taxon>
        <taxon>Vertebrata</taxon>
        <taxon>Euteleostomi</taxon>
        <taxon>Actinopterygii</taxon>
        <taxon>Neopterygii</taxon>
        <taxon>Teleostei</taxon>
        <taxon>Neoteleostei</taxon>
        <taxon>Acanthomorphata</taxon>
        <taxon>Eupercaria</taxon>
        <taxon>Perciformes</taxon>
        <taxon>Cottioidei</taxon>
        <taxon>Cottales</taxon>
        <taxon>Liparidae</taxon>
        <taxon>Liparis</taxon>
    </lineage>
</organism>
<comment type="similarity">
    <text evidence="1 24">Belongs to the cytochrome P450 family.</text>
</comment>
<comment type="catalytic activity">
    <reaction evidence="18">
        <text>32-hydroxy-24,25-dihydrolanosterol + reduced [NADPH--hemoprotein reductase] + O2 = 32-oxo-24,25-dihydrolanosterol + oxidized [NADPH--hemoprotein reductase] + 2 H2O + H(+)</text>
        <dbReference type="Rhea" id="RHEA:75087"/>
        <dbReference type="Rhea" id="RHEA-COMP:11964"/>
        <dbReference type="Rhea" id="RHEA-COMP:11965"/>
        <dbReference type="ChEBI" id="CHEBI:15377"/>
        <dbReference type="ChEBI" id="CHEBI:15378"/>
        <dbReference type="ChEBI" id="CHEBI:15379"/>
        <dbReference type="ChEBI" id="CHEBI:57618"/>
        <dbReference type="ChEBI" id="CHEBI:58210"/>
        <dbReference type="ChEBI" id="CHEBI:87057"/>
        <dbReference type="ChEBI" id="CHEBI:87060"/>
    </reaction>
    <physiologicalReaction direction="left-to-right" evidence="18">
        <dbReference type="Rhea" id="RHEA:75088"/>
    </physiologicalReaction>
</comment>
<evidence type="ECO:0000256" key="13">
    <source>
        <dbReference type="ARBA" id="ARBA00047670"/>
    </source>
</evidence>
<evidence type="ECO:0000256" key="5">
    <source>
        <dbReference type="ARBA" id="ARBA00023004"/>
    </source>
</evidence>
<keyword evidence="24" id="KW-0560">Oxidoreductase</keyword>
<name>A0A4Z2G3G9_9TELE</name>
<dbReference type="EC" id="1.14.14.154" evidence="9"/>
<dbReference type="GO" id="GO:0008168">
    <property type="term" value="F:methyltransferase activity"/>
    <property type="evidence" value="ECO:0007669"/>
    <property type="project" value="UniProtKB-KW"/>
</dbReference>
<evidence type="ECO:0000256" key="15">
    <source>
        <dbReference type="ARBA" id="ARBA00047983"/>
    </source>
</evidence>
<keyword evidence="24" id="KW-0503">Monooxygenase</keyword>
<evidence type="ECO:0000256" key="18">
    <source>
        <dbReference type="ARBA" id="ARBA00048736"/>
    </source>
</evidence>
<evidence type="ECO:0000256" key="17">
    <source>
        <dbReference type="ARBA" id="ARBA00048479"/>
    </source>
</evidence>
<keyword evidence="6" id="KW-1207">Sterol metabolism</keyword>
<keyword evidence="25" id="KW-0489">Methyltransferase</keyword>